<dbReference type="Gene3D" id="3.30.1540.10">
    <property type="entry name" value="formyl-coa transferase, domain 3"/>
    <property type="match status" value="1"/>
</dbReference>
<organism evidence="2 3">
    <name type="scientific">Sphaerisporangium rufum</name>
    <dbReference type="NCBI Taxonomy" id="1381558"/>
    <lineage>
        <taxon>Bacteria</taxon>
        <taxon>Bacillati</taxon>
        <taxon>Actinomycetota</taxon>
        <taxon>Actinomycetes</taxon>
        <taxon>Streptosporangiales</taxon>
        <taxon>Streptosporangiaceae</taxon>
        <taxon>Sphaerisporangium</taxon>
    </lineage>
</organism>
<feature type="region of interest" description="Disordered" evidence="1">
    <location>
        <begin position="447"/>
        <end position="472"/>
    </location>
</feature>
<dbReference type="AlphaFoldDB" id="A0A919R6H6"/>
<evidence type="ECO:0000256" key="1">
    <source>
        <dbReference type="SAM" id="MobiDB-lite"/>
    </source>
</evidence>
<dbReference type="EMBL" id="BOOU01000074">
    <property type="protein sequence ID" value="GII80529.1"/>
    <property type="molecule type" value="Genomic_DNA"/>
</dbReference>
<dbReference type="InterPro" id="IPR003673">
    <property type="entry name" value="CoA-Trfase_fam_III"/>
</dbReference>
<sequence length="472" mass="48871">MQVIEDVIRRLGDEVGLTLPDVRVTGEGDPILPTAFKIGTVAAATTGAVAAAVALYGAGRAAPDVAIDVRAAVAHFLDERYFRVDGVPAAHWAPLSGDYRAADGWIRVHANFDHHLDAALRALGLPPGADRAAVEVACAGRAALEMEEMIVAAGGCAAAMRTREQWHDHPQSRAVAAEPLIRLRPMRPAGRPDTGSAPGRPAPAVTPGSRRNGGAWTGGGPLGGVRVLDLTRVIAGPVAGRALAAYGAEVLRVGAAHLPEVPGLVLSTAFGKRSCELDLRTEDGAAALRELIAGADVVLQAYRPGALAALGFGPGDLAAIRPGIVCVEISAYGPYGPWAARRGFDSLVQMACGIAHEGGDGTRPVPLPAQALDHATGWLAALAALAGLLRREPGGPSWHVRLSLARTALWLDRLGRAGPAPAGAFQADDLLARLDSPHGELTYLPVPGSIDGWSPGPPATPPSRGEHPPRWR</sequence>
<evidence type="ECO:0000313" key="3">
    <source>
        <dbReference type="Proteomes" id="UP000655287"/>
    </source>
</evidence>
<accession>A0A919R6H6</accession>
<feature type="region of interest" description="Disordered" evidence="1">
    <location>
        <begin position="185"/>
        <end position="218"/>
    </location>
</feature>
<proteinExistence type="predicted"/>
<keyword evidence="3" id="KW-1185">Reference proteome</keyword>
<name>A0A919R6H6_9ACTN</name>
<reference evidence="2" key="1">
    <citation type="submission" date="2021-01" db="EMBL/GenBank/DDBJ databases">
        <title>Whole genome shotgun sequence of Sphaerisporangium rufum NBRC 109079.</title>
        <authorList>
            <person name="Komaki H."/>
            <person name="Tamura T."/>
        </authorList>
    </citation>
    <scope>NUCLEOTIDE SEQUENCE</scope>
    <source>
        <strain evidence="2">NBRC 109079</strain>
    </source>
</reference>
<dbReference type="Gene3D" id="3.40.50.10540">
    <property type="entry name" value="Crotonobetainyl-coa:carnitine coa-transferase, domain 1"/>
    <property type="match status" value="2"/>
</dbReference>
<keyword evidence="2" id="KW-0808">Transferase</keyword>
<evidence type="ECO:0000313" key="2">
    <source>
        <dbReference type="EMBL" id="GII80529.1"/>
    </source>
</evidence>
<dbReference type="PANTHER" id="PTHR48228">
    <property type="entry name" value="SUCCINYL-COA--D-CITRAMALATE COA-TRANSFERASE"/>
    <property type="match status" value="1"/>
</dbReference>
<protein>
    <submittedName>
        <fullName evidence="2">CoA transferase</fullName>
    </submittedName>
</protein>
<dbReference type="InterPro" id="IPR050509">
    <property type="entry name" value="CoA-transferase_III"/>
</dbReference>
<comment type="caution">
    <text evidence="2">The sequence shown here is derived from an EMBL/GenBank/DDBJ whole genome shotgun (WGS) entry which is preliminary data.</text>
</comment>
<gene>
    <name evidence="2" type="ORF">Sru01_55110</name>
</gene>
<dbReference type="InterPro" id="IPR023606">
    <property type="entry name" value="CoA-Trfase_III_dom_1_sf"/>
</dbReference>
<dbReference type="Pfam" id="PF02515">
    <property type="entry name" value="CoA_transf_3"/>
    <property type="match status" value="2"/>
</dbReference>
<dbReference type="PANTHER" id="PTHR48228:SF4">
    <property type="entry name" value="BLR3030 PROTEIN"/>
    <property type="match status" value="1"/>
</dbReference>
<dbReference type="SUPFAM" id="SSF89796">
    <property type="entry name" value="CoA-transferase family III (CaiB/BaiF)"/>
    <property type="match status" value="2"/>
</dbReference>
<dbReference type="InterPro" id="IPR044855">
    <property type="entry name" value="CoA-Trfase_III_dom3_sf"/>
</dbReference>
<dbReference type="GO" id="GO:0016740">
    <property type="term" value="F:transferase activity"/>
    <property type="evidence" value="ECO:0007669"/>
    <property type="project" value="UniProtKB-KW"/>
</dbReference>
<dbReference type="Proteomes" id="UP000655287">
    <property type="component" value="Unassembled WGS sequence"/>
</dbReference>